<dbReference type="AlphaFoldDB" id="A0A7W2FML9"/>
<keyword evidence="2" id="KW-1185">Reference proteome</keyword>
<evidence type="ECO:0000313" key="1">
    <source>
        <dbReference type="EMBL" id="MBA5760833.1"/>
    </source>
</evidence>
<gene>
    <name evidence="1" type="ORF">H2O73_00640</name>
</gene>
<evidence type="ECO:0000313" key="2">
    <source>
        <dbReference type="Proteomes" id="UP000571701"/>
    </source>
</evidence>
<organism evidence="1 2">
    <name type="scientific">Vibrio marinisediminis</name>
    <dbReference type="NCBI Taxonomy" id="2758441"/>
    <lineage>
        <taxon>Bacteria</taxon>
        <taxon>Pseudomonadati</taxon>
        <taxon>Pseudomonadota</taxon>
        <taxon>Gammaproteobacteria</taxon>
        <taxon>Vibrionales</taxon>
        <taxon>Vibrionaceae</taxon>
        <taxon>Vibrio</taxon>
    </lineage>
</organism>
<dbReference type="EMBL" id="JACFYF010000001">
    <property type="protein sequence ID" value="MBA5760833.1"/>
    <property type="molecule type" value="Genomic_DNA"/>
</dbReference>
<dbReference type="Proteomes" id="UP000571701">
    <property type="component" value="Unassembled WGS sequence"/>
</dbReference>
<proteinExistence type="predicted"/>
<comment type="caution">
    <text evidence="1">The sequence shown here is derived from an EMBL/GenBank/DDBJ whole genome shotgun (WGS) entry which is preliminary data.</text>
</comment>
<reference evidence="1 2" key="1">
    <citation type="submission" date="2020-07" db="EMBL/GenBank/DDBJ databases">
        <title>Vibrio marinisediminis sp. nov., isolated from marine sediment.</title>
        <authorList>
            <person name="Ji X."/>
        </authorList>
    </citation>
    <scope>NUCLEOTIDE SEQUENCE [LARGE SCALE GENOMIC DNA]</scope>
    <source>
        <strain evidence="1 2">404</strain>
    </source>
</reference>
<name>A0A7W2FML9_9VIBR</name>
<sequence>MAFRWQPSEIDRLTFDELLRFHHLAIERCPQESN</sequence>
<accession>A0A7W2FML9</accession>
<protein>
    <submittedName>
        <fullName evidence="1">GpE family phage tail protein</fullName>
    </submittedName>
</protein>